<dbReference type="Proteomes" id="UP000789508">
    <property type="component" value="Unassembled WGS sequence"/>
</dbReference>
<sequence>MSLTFLLPPSISDFTPEQLSEVLKLRNATVSSTTCQNTLEVLNRYVFELLYRPVMRLPLVMHHLTTIGLVIYGVYILNNAGNLDIVPLGLILLFQASTEQSTFLGLLFYRLKHSWSSVTLFFAAVQVFIVKFATLVWCYTFWGKHLLPNKESNAIITGFNVVFPIGGVILFGTQLWSTYVVLKIAIKARQLGTNKAPNVDLIDDHLEASENKLENGSNSNKT</sequence>
<evidence type="ECO:0000256" key="1">
    <source>
        <dbReference type="SAM" id="Phobius"/>
    </source>
</evidence>
<feature type="transmembrane region" description="Helical" evidence="1">
    <location>
        <begin position="89"/>
        <end position="109"/>
    </location>
</feature>
<feature type="transmembrane region" description="Helical" evidence="1">
    <location>
        <begin position="154"/>
        <end position="182"/>
    </location>
</feature>
<reference evidence="2" key="1">
    <citation type="submission" date="2021-06" db="EMBL/GenBank/DDBJ databases">
        <authorList>
            <person name="Kallberg Y."/>
            <person name="Tangrot J."/>
            <person name="Rosling A."/>
        </authorList>
    </citation>
    <scope>NUCLEOTIDE SEQUENCE</scope>
    <source>
        <strain evidence="2">FL130A</strain>
    </source>
</reference>
<protein>
    <submittedName>
        <fullName evidence="2">1735_t:CDS:1</fullName>
    </submittedName>
</protein>
<dbReference type="AlphaFoldDB" id="A0A9N9HKP4"/>
<accession>A0A9N9HKP4</accession>
<evidence type="ECO:0000313" key="2">
    <source>
        <dbReference type="EMBL" id="CAG8685050.1"/>
    </source>
</evidence>
<organism evidence="2 3">
    <name type="scientific">Ambispora leptoticha</name>
    <dbReference type="NCBI Taxonomy" id="144679"/>
    <lineage>
        <taxon>Eukaryota</taxon>
        <taxon>Fungi</taxon>
        <taxon>Fungi incertae sedis</taxon>
        <taxon>Mucoromycota</taxon>
        <taxon>Glomeromycotina</taxon>
        <taxon>Glomeromycetes</taxon>
        <taxon>Archaeosporales</taxon>
        <taxon>Ambisporaceae</taxon>
        <taxon>Ambispora</taxon>
    </lineage>
</organism>
<keyword evidence="3" id="KW-1185">Reference proteome</keyword>
<keyword evidence="1" id="KW-1133">Transmembrane helix</keyword>
<dbReference type="OrthoDB" id="10010954at2759"/>
<proteinExistence type="predicted"/>
<dbReference type="EMBL" id="CAJVPS010014972">
    <property type="protein sequence ID" value="CAG8685050.1"/>
    <property type="molecule type" value="Genomic_DNA"/>
</dbReference>
<keyword evidence="1" id="KW-0472">Membrane</keyword>
<feature type="transmembrane region" description="Helical" evidence="1">
    <location>
        <begin position="121"/>
        <end position="142"/>
    </location>
</feature>
<keyword evidence="1" id="KW-0812">Transmembrane</keyword>
<evidence type="ECO:0000313" key="3">
    <source>
        <dbReference type="Proteomes" id="UP000789508"/>
    </source>
</evidence>
<gene>
    <name evidence="2" type="ORF">ALEPTO_LOCUS10982</name>
</gene>
<comment type="caution">
    <text evidence="2">The sequence shown here is derived from an EMBL/GenBank/DDBJ whole genome shotgun (WGS) entry which is preliminary data.</text>
</comment>
<name>A0A9N9HKP4_9GLOM</name>
<feature type="transmembrane region" description="Helical" evidence="1">
    <location>
        <begin position="59"/>
        <end position="77"/>
    </location>
</feature>